<proteinExistence type="predicted"/>
<dbReference type="Proteomes" id="UP001482620">
    <property type="component" value="Unassembled WGS sequence"/>
</dbReference>
<evidence type="ECO:0000313" key="2">
    <source>
        <dbReference type="Proteomes" id="UP001482620"/>
    </source>
</evidence>
<sequence length="67" mass="7625">MLLEVQREVSTVGDNLGSHVICWCLSIGSPQSTQPSTKKLLIYSSSRIWYQPTLPKRIYGQRKMRGT</sequence>
<keyword evidence="2" id="KW-1185">Reference proteome</keyword>
<reference evidence="1 2" key="1">
    <citation type="submission" date="2021-06" db="EMBL/GenBank/DDBJ databases">
        <authorList>
            <person name="Palmer J.M."/>
        </authorList>
    </citation>
    <scope>NUCLEOTIDE SEQUENCE [LARGE SCALE GENOMIC DNA]</scope>
    <source>
        <strain evidence="2">if_2019</strain>
        <tissue evidence="1">Muscle</tissue>
    </source>
</reference>
<name>A0ABV0V3J2_9TELE</name>
<protein>
    <submittedName>
        <fullName evidence="1">Uncharacterized protein</fullName>
    </submittedName>
</protein>
<evidence type="ECO:0000313" key="1">
    <source>
        <dbReference type="EMBL" id="MEQ2251941.1"/>
    </source>
</evidence>
<accession>A0ABV0V3J2</accession>
<dbReference type="EMBL" id="JAHRIQ010094173">
    <property type="protein sequence ID" value="MEQ2251941.1"/>
    <property type="molecule type" value="Genomic_DNA"/>
</dbReference>
<comment type="caution">
    <text evidence="1">The sequence shown here is derived from an EMBL/GenBank/DDBJ whole genome shotgun (WGS) entry which is preliminary data.</text>
</comment>
<gene>
    <name evidence="1" type="ORF">ILYODFUR_016400</name>
</gene>
<organism evidence="1 2">
    <name type="scientific">Ilyodon furcidens</name>
    <name type="common">goldbreast splitfin</name>
    <dbReference type="NCBI Taxonomy" id="33524"/>
    <lineage>
        <taxon>Eukaryota</taxon>
        <taxon>Metazoa</taxon>
        <taxon>Chordata</taxon>
        <taxon>Craniata</taxon>
        <taxon>Vertebrata</taxon>
        <taxon>Euteleostomi</taxon>
        <taxon>Actinopterygii</taxon>
        <taxon>Neopterygii</taxon>
        <taxon>Teleostei</taxon>
        <taxon>Neoteleostei</taxon>
        <taxon>Acanthomorphata</taxon>
        <taxon>Ovalentaria</taxon>
        <taxon>Atherinomorphae</taxon>
        <taxon>Cyprinodontiformes</taxon>
        <taxon>Goodeidae</taxon>
        <taxon>Ilyodon</taxon>
    </lineage>
</organism>